<evidence type="ECO:0000313" key="3">
    <source>
        <dbReference type="EMBL" id="KCZ80475.1"/>
    </source>
</evidence>
<reference evidence="4" key="1">
    <citation type="submission" date="2013-02" db="EMBL/GenBank/DDBJ databases">
        <authorList>
            <consortium name="The Broad Institute Genome Sequencing Platform"/>
            <person name="Cuomo C."/>
            <person name="Becnel J."/>
            <person name="Sanscrainte N."/>
            <person name="Walker B."/>
            <person name="Young S.K."/>
            <person name="Zeng Q."/>
            <person name="Gargeya S."/>
            <person name="Fitzgerald M."/>
            <person name="Haas B."/>
            <person name="Abouelleil A."/>
            <person name="Alvarado L."/>
            <person name="Arachchi H.M."/>
            <person name="Berlin A.M."/>
            <person name="Chapman S.B."/>
            <person name="Dewar J."/>
            <person name="Goldberg J."/>
            <person name="Griggs A."/>
            <person name="Gujja S."/>
            <person name="Hansen M."/>
            <person name="Howarth C."/>
            <person name="Imamovic A."/>
            <person name="Larimer J."/>
            <person name="McCowan C."/>
            <person name="Murphy C."/>
            <person name="Neiman D."/>
            <person name="Pearson M."/>
            <person name="Priest M."/>
            <person name="Roberts A."/>
            <person name="Saif S."/>
            <person name="Shea T."/>
            <person name="Sisk P."/>
            <person name="Sykes S."/>
            <person name="Wortman J."/>
            <person name="Nusbaum C."/>
            <person name="Birren B."/>
        </authorList>
    </citation>
    <scope>NUCLEOTIDE SEQUENCE [LARGE SCALE GENOMIC DNA]</scope>
    <source>
        <strain evidence="4">PRA339</strain>
    </source>
</reference>
<keyword evidence="4" id="KW-1185">Reference proteome</keyword>
<accession>A0A059EZY5</accession>
<evidence type="ECO:0000259" key="2">
    <source>
        <dbReference type="Pfam" id="PF12762"/>
    </source>
</evidence>
<reference evidence="3 4" key="2">
    <citation type="submission" date="2014-03" db="EMBL/GenBank/DDBJ databases">
        <title>The Genome Sequence of Anncaliia algerae insect isolate PRA339.</title>
        <authorList>
            <consortium name="The Broad Institute Genome Sequencing Platform"/>
            <consortium name="The Broad Institute Genome Sequencing Center for Infectious Disease"/>
            <person name="Cuomo C."/>
            <person name="Becnel J."/>
            <person name="Sanscrainte N."/>
            <person name="Walker B."/>
            <person name="Young S.K."/>
            <person name="Zeng Q."/>
            <person name="Gargeya S."/>
            <person name="Fitzgerald M."/>
            <person name="Haas B."/>
            <person name="Abouelleil A."/>
            <person name="Alvarado L."/>
            <person name="Arachchi H.M."/>
            <person name="Berlin A.M."/>
            <person name="Chapman S.B."/>
            <person name="Dewar J."/>
            <person name="Goldberg J."/>
            <person name="Griggs A."/>
            <person name="Gujja S."/>
            <person name="Hansen M."/>
            <person name="Howarth C."/>
            <person name="Imamovic A."/>
            <person name="Larimer J."/>
            <person name="McCowan C."/>
            <person name="Murphy C."/>
            <person name="Neiman D."/>
            <person name="Pearson M."/>
            <person name="Priest M."/>
            <person name="Roberts A."/>
            <person name="Saif S."/>
            <person name="Shea T."/>
            <person name="Sisk P."/>
            <person name="Sykes S."/>
            <person name="Wortman J."/>
            <person name="Nusbaum C."/>
            <person name="Birren B."/>
        </authorList>
    </citation>
    <scope>NUCLEOTIDE SEQUENCE [LARGE SCALE GENOMIC DNA]</scope>
    <source>
        <strain evidence="3 4">PRA339</strain>
    </source>
</reference>
<dbReference type="Proteomes" id="UP000030655">
    <property type="component" value="Unassembled WGS sequence"/>
</dbReference>
<protein>
    <recommendedName>
        <fullName evidence="2">ISXO2-like transposase domain-containing protein</fullName>
    </recommendedName>
</protein>
<dbReference type="EMBL" id="KK365179">
    <property type="protein sequence ID" value="KCZ80475.1"/>
    <property type="molecule type" value="Genomic_DNA"/>
</dbReference>
<evidence type="ECO:0000313" key="4">
    <source>
        <dbReference type="Proteomes" id="UP000030655"/>
    </source>
</evidence>
<feature type="domain" description="ISXO2-like transposase" evidence="2">
    <location>
        <begin position="13"/>
        <end position="61"/>
    </location>
</feature>
<dbReference type="Pfam" id="PF12762">
    <property type="entry name" value="DDE_Tnp_IS1595"/>
    <property type="match status" value="1"/>
</dbReference>
<dbReference type="VEuPathDB" id="MicrosporidiaDB:H312_02112"/>
<keyword evidence="1" id="KW-0812">Transmembrane</keyword>
<feature type="transmembrane region" description="Helical" evidence="1">
    <location>
        <begin position="54"/>
        <end position="70"/>
    </location>
</feature>
<name>A0A059EZY5_9MICR</name>
<proteinExistence type="predicted"/>
<dbReference type="HOGENOM" id="CLU_044348_10_1_1"/>
<dbReference type="OrthoDB" id="6052740at2759"/>
<dbReference type="InterPro" id="IPR024445">
    <property type="entry name" value="Tnp_ISXO2-like"/>
</dbReference>
<organism evidence="3 4">
    <name type="scientific">Anncaliia algerae PRA339</name>
    <dbReference type="NCBI Taxonomy" id="1288291"/>
    <lineage>
        <taxon>Eukaryota</taxon>
        <taxon>Fungi</taxon>
        <taxon>Fungi incertae sedis</taxon>
        <taxon>Microsporidia</taxon>
        <taxon>Tubulinosematoidea</taxon>
        <taxon>Tubulinosematidae</taxon>
        <taxon>Anncaliia</taxon>
    </lineage>
</organism>
<evidence type="ECO:0000256" key="1">
    <source>
        <dbReference type="SAM" id="Phobius"/>
    </source>
</evidence>
<dbReference type="InterPro" id="IPR053164">
    <property type="entry name" value="IS1016-like_transposase"/>
</dbReference>
<gene>
    <name evidence="3" type="ORF">H312_02112</name>
</gene>
<dbReference type="PANTHER" id="PTHR47163">
    <property type="entry name" value="DDE_TNP_IS1595 DOMAIN-CONTAINING PROTEIN"/>
    <property type="match status" value="1"/>
</dbReference>
<dbReference type="AlphaFoldDB" id="A0A059EZY5"/>
<sequence>MKGIDVENGDLFFVEVIKRDSYTLREIILENVEQGSILHTDCWRGYMNLQHLGYKHYTVNIVLILLLLVIL</sequence>
<keyword evidence="1" id="KW-0472">Membrane</keyword>
<keyword evidence="1" id="KW-1133">Transmembrane helix</keyword>
<dbReference type="PANTHER" id="PTHR47163:SF2">
    <property type="entry name" value="SI:DKEY-17M8.2"/>
    <property type="match status" value="1"/>
</dbReference>